<dbReference type="EMBL" id="BPLR01019041">
    <property type="protein sequence ID" value="GIZ04155.1"/>
    <property type="molecule type" value="Genomic_DNA"/>
</dbReference>
<accession>A0AAV4YAQ9</accession>
<keyword evidence="2" id="KW-0472">Membrane</keyword>
<keyword evidence="4" id="KW-1185">Reference proteome</keyword>
<dbReference type="Proteomes" id="UP001054945">
    <property type="component" value="Unassembled WGS sequence"/>
</dbReference>
<evidence type="ECO:0008006" key="5">
    <source>
        <dbReference type="Google" id="ProtNLM"/>
    </source>
</evidence>
<evidence type="ECO:0000256" key="2">
    <source>
        <dbReference type="SAM" id="Phobius"/>
    </source>
</evidence>
<reference evidence="3 4" key="1">
    <citation type="submission" date="2021-06" db="EMBL/GenBank/DDBJ databases">
        <title>Caerostris extrusa draft genome.</title>
        <authorList>
            <person name="Kono N."/>
            <person name="Arakawa K."/>
        </authorList>
    </citation>
    <scope>NUCLEOTIDE SEQUENCE [LARGE SCALE GENOMIC DNA]</scope>
</reference>
<sequence length="107" mass="12512">MEKYEFVQHLNSCKKVISILITYKQSTCVTFKIMNRRQLLQQSESSKKKNAKKKNCGNETSPSSRSLAFEKITFSFLIILMYLAVRFGNSRHSLENKRPLIQSKRHP</sequence>
<evidence type="ECO:0000256" key="1">
    <source>
        <dbReference type="SAM" id="MobiDB-lite"/>
    </source>
</evidence>
<gene>
    <name evidence="3" type="ORF">CEXT_682281</name>
</gene>
<protein>
    <recommendedName>
        <fullName evidence="5">Transmembrane protein</fullName>
    </recommendedName>
</protein>
<evidence type="ECO:0000313" key="4">
    <source>
        <dbReference type="Proteomes" id="UP001054945"/>
    </source>
</evidence>
<dbReference type="AlphaFoldDB" id="A0AAV4YAQ9"/>
<proteinExistence type="predicted"/>
<keyword evidence="2" id="KW-0812">Transmembrane</keyword>
<name>A0AAV4YAQ9_CAEEX</name>
<keyword evidence="2" id="KW-1133">Transmembrane helix</keyword>
<feature type="region of interest" description="Disordered" evidence="1">
    <location>
        <begin position="41"/>
        <end position="65"/>
    </location>
</feature>
<comment type="caution">
    <text evidence="3">The sequence shown here is derived from an EMBL/GenBank/DDBJ whole genome shotgun (WGS) entry which is preliminary data.</text>
</comment>
<feature type="transmembrane region" description="Helical" evidence="2">
    <location>
        <begin position="72"/>
        <end position="89"/>
    </location>
</feature>
<organism evidence="3 4">
    <name type="scientific">Caerostris extrusa</name>
    <name type="common">Bark spider</name>
    <name type="synonym">Caerostris bankana</name>
    <dbReference type="NCBI Taxonomy" id="172846"/>
    <lineage>
        <taxon>Eukaryota</taxon>
        <taxon>Metazoa</taxon>
        <taxon>Ecdysozoa</taxon>
        <taxon>Arthropoda</taxon>
        <taxon>Chelicerata</taxon>
        <taxon>Arachnida</taxon>
        <taxon>Araneae</taxon>
        <taxon>Araneomorphae</taxon>
        <taxon>Entelegynae</taxon>
        <taxon>Araneoidea</taxon>
        <taxon>Araneidae</taxon>
        <taxon>Caerostris</taxon>
    </lineage>
</organism>
<evidence type="ECO:0000313" key="3">
    <source>
        <dbReference type="EMBL" id="GIZ04155.1"/>
    </source>
</evidence>